<dbReference type="AlphaFoldDB" id="X1RGT0"/>
<feature type="non-terminal residue" evidence="1">
    <location>
        <position position="1"/>
    </location>
</feature>
<sequence length="296" mass="33528">LPANYSCSVNWRQCIGYYNGKIYIRAEYINNNYTDKLLEYDVAGDNWATYSTFESMVSHKYLLAACTDYLYLALDTTFKRFHYDTHAWDDLANLADDPFAGGVISDDIIAVVGTTTYKYNKGLDQWDDQSQAVPTDILKGSGGFIEDLDEIWALDRTPSIIYKYTAAGGWVAQFTYGRDSWEWGYFMQLTGEDRVYCYFDDTESHAGYTDLVAGGSVHVYDPASLNWCLLAADLVAGDFIVVDTGGVPILVEKDGVLKWTCTGLSTFFIMESGRYYFTLSKDYTMLNTKIWKSVWG</sequence>
<comment type="caution">
    <text evidence="1">The sequence shown here is derived from an EMBL/GenBank/DDBJ whole genome shotgun (WGS) entry which is preliminary data.</text>
</comment>
<dbReference type="EMBL" id="BARW01000299">
    <property type="protein sequence ID" value="GAI62355.1"/>
    <property type="molecule type" value="Genomic_DNA"/>
</dbReference>
<organism evidence="1">
    <name type="scientific">marine sediment metagenome</name>
    <dbReference type="NCBI Taxonomy" id="412755"/>
    <lineage>
        <taxon>unclassified sequences</taxon>
        <taxon>metagenomes</taxon>
        <taxon>ecological metagenomes</taxon>
    </lineage>
</organism>
<reference evidence="1" key="1">
    <citation type="journal article" date="2014" name="Front. Microbiol.">
        <title>High frequency of phylogenetically diverse reductive dehalogenase-homologous genes in deep subseafloor sedimentary metagenomes.</title>
        <authorList>
            <person name="Kawai M."/>
            <person name="Futagami T."/>
            <person name="Toyoda A."/>
            <person name="Takaki Y."/>
            <person name="Nishi S."/>
            <person name="Hori S."/>
            <person name="Arai W."/>
            <person name="Tsubouchi T."/>
            <person name="Morono Y."/>
            <person name="Uchiyama I."/>
            <person name="Ito T."/>
            <person name="Fujiyama A."/>
            <person name="Inagaki F."/>
            <person name="Takami H."/>
        </authorList>
    </citation>
    <scope>NUCLEOTIDE SEQUENCE</scope>
    <source>
        <strain evidence="1">Expedition CK06-06</strain>
    </source>
</reference>
<evidence type="ECO:0000313" key="1">
    <source>
        <dbReference type="EMBL" id="GAI62355.1"/>
    </source>
</evidence>
<accession>X1RGT0</accession>
<protein>
    <submittedName>
        <fullName evidence="1">Uncharacterized protein</fullName>
    </submittedName>
</protein>
<gene>
    <name evidence="1" type="ORF">S12H4_01485</name>
</gene>
<name>X1RGT0_9ZZZZ</name>
<proteinExistence type="predicted"/>